<feature type="binding site" evidence="7">
    <location>
        <position position="79"/>
    </location>
    <ligand>
        <name>Fe(3+)</name>
        <dbReference type="ChEBI" id="CHEBI:29034"/>
    </ligand>
</feature>
<dbReference type="EMBL" id="DXDA01000028">
    <property type="protein sequence ID" value="HIY68448.1"/>
    <property type="molecule type" value="Genomic_DNA"/>
</dbReference>
<dbReference type="SUPFAM" id="SSF51338">
    <property type="entry name" value="Composite domain of metallo-dependent hydrolases"/>
    <property type="match status" value="1"/>
</dbReference>
<feature type="binding site" evidence="7">
    <location>
        <position position="151"/>
    </location>
    <ligand>
        <name>4-imidazolone-5-propanoate</name>
        <dbReference type="ChEBI" id="CHEBI:77893"/>
    </ligand>
</feature>
<name>A0A9D2CC00_9BACT</name>
<dbReference type="PANTHER" id="PTHR42752">
    <property type="entry name" value="IMIDAZOLONEPROPIONASE"/>
    <property type="match status" value="1"/>
</dbReference>
<feature type="binding site" evidence="7">
    <location>
        <position position="323"/>
    </location>
    <ligand>
        <name>Fe(3+)</name>
        <dbReference type="ChEBI" id="CHEBI:29034"/>
    </ligand>
</feature>
<evidence type="ECO:0000256" key="4">
    <source>
        <dbReference type="ARBA" id="ARBA00022808"/>
    </source>
</evidence>
<feature type="binding site" evidence="7">
    <location>
        <position position="249"/>
    </location>
    <ligand>
        <name>Zn(2+)</name>
        <dbReference type="ChEBI" id="CHEBI:29105"/>
    </ligand>
</feature>
<dbReference type="FunFam" id="3.20.20.140:FF:000007">
    <property type="entry name" value="Imidazolonepropionase"/>
    <property type="match status" value="1"/>
</dbReference>
<feature type="binding site" evidence="7">
    <location>
        <position position="252"/>
    </location>
    <ligand>
        <name>4-imidazolone-5-propanoate</name>
        <dbReference type="ChEBI" id="CHEBI:77893"/>
    </ligand>
</feature>
<dbReference type="GO" id="GO:0050480">
    <property type="term" value="F:imidazolonepropionase activity"/>
    <property type="evidence" value="ECO:0007669"/>
    <property type="project" value="UniProtKB-UniRule"/>
</dbReference>
<feature type="domain" description="Amidohydrolase-related" evidence="8">
    <location>
        <begin position="70"/>
        <end position="410"/>
    </location>
</feature>
<feature type="binding site" evidence="7">
    <location>
        <position position="151"/>
    </location>
    <ligand>
        <name>N-formimidoyl-L-glutamate</name>
        <dbReference type="ChEBI" id="CHEBI:58928"/>
    </ligand>
</feature>
<feature type="binding site" evidence="7">
    <location>
        <position position="81"/>
    </location>
    <ligand>
        <name>Fe(3+)</name>
        <dbReference type="ChEBI" id="CHEBI:29034"/>
    </ligand>
</feature>
<reference evidence="9" key="2">
    <citation type="submission" date="2021-04" db="EMBL/GenBank/DDBJ databases">
        <authorList>
            <person name="Gilroy R."/>
        </authorList>
    </citation>
    <scope>NUCLEOTIDE SEQUENCE</scope>
    <source>
        <strain evidence="9">5134</strain>
    </source>
</reference>
<dbReference type="SUPFAM" id="SSF51556">
    <property type="entry name" value="Metallo-dependent hydrolases"/>
    <property type="match status" value="1"/>
</dbReference>
<comment type="cofactor">
    <cofactor evidence="7">
        <name>Zn(2+)</name>
        <dbReference type="ChEBI" id="CHEBI:29105"/>
    </cofactor>
    <cofactor evidence="7">
        <name>Fe(3+)</name>
        <dbReference type="ChEBI" id="CHEBI:29034"/>
    </cofactor>
    <text evidence="7">Binds 1 zinc or iron ion per subunit.</text>
</comment>
<organism evidence="9 10">
    <name type="scientific">Candidatus Alistipes intestinigallinarum</name>
    <dbReference type="NCBI Taxonomy" id="2838440"/>
    <lineage>
        <taxon>Bacteria</taxon>
        <taxon>Pseudomonadati</taxon>
        <taxon>Bacteroidota</taxon>
        <taxon>Bacteroidia</taxon>
        <taxon>Bacteroidales</taxon>
        <taxon>Rikenellaceae</taxon>
        <taxon>Alistipes</taxon>
    </lineage>
</organism>
<keyword evidence="3 7" id="KW-0378">Hydrolase</keyword>
<dbReference type="HAMAP" id="MF_00372">
    <property type="entry name" value="HutI"/>
    <property type="match status" value="1"/>
</dbReference>
<feature type="binding site" evidence="7">
    <location>
        <position position="88"/>
    </location>
    <ligand>
        <name>4-imidazolone-5-propanoate</name>
        <dbReference type="ChEBI" id="CHEBI:77893"/>
    </ligand>
</feature>
<feature type="binding site" evidence="7">
    <location>
        <position position="327"/>
    </location>
    <ligand>
        <name>N-formimidoyl-L-glutamate</name>
        <dbReference type="ChEBI" id="CHEBI:58928"/>
    </ligand>
</feature>
<accession>A0A9D2CC00</accession>
<dbReference type="Pfam" id="PF01979">
    <property type="entry name" value="Amidohydro_1"/>
    <property type="match status" value="1"/>
</dbReference>
<evidence type="ECO:0000259" key="8">
    <source>
        <dbReference type="Pfam" id="PF01979"/>
    </source>
</evidence>
<keyword evidence="7" id="KW-0963">Cytoplasm</keyword>
<dbReference type="GO" id="GO:0005506">
    <property type="term" value="F:iron ion binding"/>
    <property type="evidence" value="ECO:0007669"/>
    <property type="project" value="UniProtKB-UniRule"/>
</dbReference>
<proteinExistence type="inferred from homology"/>
<dbReference type="AlphaFoldDB" id="A0A9D2CC00"/>
<comment type="function">
    <text evidence="7">Catalyzes the hydrolytic cleavage of the carbon-nitrogen bond in imidazolone-5-propanoate to yield N-formimidoyl-L-glutamate. It is the third step in the universal histidine degradation pathway.</text>
</comment>
<dbReference type="GO" id="GO:0005737">
    <property type="term" value="C:cytoplasm"/>
    <property type="evidence" value="ECO:0007669"/>
    <property type="project" value="UniProtKB-SubCell"/>
</dbReference>
<dbReference type="GO" id="GO:0019556">
    <property type="term" value="P:L-histidine catabolic process to glutamate and formamide"/>
    <property type="evidence" value="ECO:0007669"/>
    <property type="project" value="UniProtKB-UniRule"/>
</dbReference>
<feature type="binding site" evidence="7">
    <location>
        <position position="323"/>
    </location>
    <ligand>
        <name>Zn(2+)</name>
        <dbReference type="ChEBI" id="CHEBI:29105"/>
    </ligand>
</feature>
<feature type="binding site" evidence="7">
    <location>
        <position position="328"/>
    </location>
    <ligand>
        <name>4-imidazolone-5-propanoate</name>
        <dbReference type="ChEBI" id="CHEBI:77893"/>
    </ligand>
</feature>
<evidence type="ECO:0000256" key="2">
    <source>
        <dbReference type="ARBA" id="ARBA00022723"/>
    </source>
</evidence>
<keyword evidence="2 7" id="KW-0479">Metal-binding</keyword>
<evidence type="ECO:0000256" key="5">
    <source>
        <dbReference type="ARBA" id="ARBA00022833"/>
    </source>
</evidence>
<evidence type="ECO:0000313" key="10">
    <source>
        <dbReference type="Proteomes" id="UP000886844"/>
    </source>
</evidence>
<keyword evidence="5 7" id="KW-0862">Zinc</keyword>
<feature type="binding site" evidence="7">
    <location>
        <position position="81"/>
    </location>
    <ligand>
        <name>Zn(2+)</name>
        <dbReference type="ChEBI" id="CHEBI:29105"/>
    </ligand>
</feature>
<feature type="binding site" evidence="7">
    <location>
        <position position="184"/>
    </location>
    <ligand>
        <name>4-imidazolone-5-propanoate</name>
        <dbReference type="ChEBI" id="CHEBI:77893"/>
    </ligand>
</feature>
<dbReference type="Gene3D" id="3.20.20.140">
    <property type="entry name" value="Metal-dependent hydrolases"/>
    <property type="match status" value="1"/>
</dbReference>
<dbReference type="GO" id="GO:0008270">
    <property type="term" value="F:zinc ion binding"/>
    <property type="evidence" value="ECO:0007669"/>
    <property type="project" value="UniProtKB-UniRule"/>
</dbReference>
<dbReference type="Gene3D" id="2.30.40.10">
    <property type="entry name" value="Urease, subunit C, domain 1"/>
    <property type="match status" value="1"/>
</dbReference>
<feature type="binding site" evidence="7">
    <location>
        <position position="79"/>
    </location>
    <ligand>
        <name>Zn(2+)</name>
        <dbReference type="ChEBI" id="CHEBI:29105"/>
    </ligand>
</feature>
<dbReference type="PANTHER" id="PTHR42752:SF1">
    <property type="entry name" value="IMIDAZOLONEPROPIONASE-RELATED"/>
    <property type="match status" value="1"/>
</dbReference>
<comment type="subcellular location">
    <subcellularLocation>
        <location evidence="7">Cytoplasm</location>
    </subcellularLocation>
</comment>
<protein>
    <recommendedName>
        <fullName evidence="1 7">Imidazolonepropionase</fullName>
        <ecNumber evidence="1 7">3.5.2.7</ecNumber>
    </recommendedName>
    <alternativeName>
        <fullName evidence="7">Imidazolone-5-propionate hydrolase</fullName>
    </alternativeName>
</protein>
<comment type="caution">
    <text evidence="9">The sequence shown here is derived from an EMBL/GenBank/DDBJ whole genome shotgun (WGS) entry which is preliminary data.</text>
</comment>
<evidence type="ECO:0000256" key="1">
    <source>
        <dbReference type="ARBA" id="ARBA00012864"/>
    </source>
</evidence>
<dbReference type="InterPro" id="IPR011059">
    <property type="entry name" value="Metal-dep_hydrolase_composite"/>
</dbReference>
<comment type="catalytic activity">
    <reaction evidence="7">
        <text>4-imidazolone-5-propanoate + H2O = N-formimidoyl-L-glutamate</text>
        <dbReference type="Rhea" id="RHEA:23660"/>
        <dbReference type="ChEBI" id="CHEBI:15377"/>
        <dbReference type="ChEBI" id="CHEBI:58928"/>
        <dbReference type="ChEBI" id="CHEBI:77893"/>
        <dbReference type="EC" id="3.5.2.7"/>
    </reaction>
</comment>
<evidence type="ECO:0000256" key="6">
    <source>
        <dbReference type="ARBA" id="ARBA00023004"/>
    </source>
</evidence>
<evidence type="ECO:0000256" key="7">
    <source>
        <dbReference type="HAMAP-Rule" id="MF_00372"/>
    </source>
</evidence>
<keyword evidence="6 7" id="KW-0408">Iron</keyword>
<keyword evidence="4 7" id="KW-0369">Histidine metabolism</keyword>
<dbReference type="InterPro" id="IPR032466">
    <property type="entry name" value="Metal_Hydrolase"/>
</dbReference>
<gene>
    <name evidence="7 9" type="primary">hutI</name>
    <name evidence="9" type="ORF">H9828_03420</name>
</gene>
<feature type="binding site" evidence="7">
    <location>
        <position position="249"/>
    </location>
    <ligand>
        <name>Fe(3+)</name>
        <dbReference type="ChEBI" id="CHEBI:29034"/>
    </ligand>
</feature>
<comment type="pathway">
    <text evidence="7">Amino-acid degradation; L-histidine degradation into L-glutamate; N-formimidoyl-L-glutamate from L-histidine: step 3/3.</text>
</comment>
<reference evidence="9" key="1">
    <citation type="journal article" date="2021" name="PeerJ">
        <title>Extensive microbial diversity within the chicken gut microbiome revealed by metagenomics and culture.</title>
        <authorList>
            <person name="Gilroy R."/>
            <person name="Ravi A."/>
            <person name="Getino M."/>
            <person name="Pursley I."/>
            <person name="Horton D.L."/>
            <person name="Alikhan N.F."/>
            <person name="Baker D."/>
            <person name="Gharbi K."/>
            <person name="Hall N."/>
            <person name="Watson M."/>
            <person name="Adriaenssens E.M."/>
            <person name="Foster-Nyarko E."/>
            <person name="Jarju S."/>
            <person name="Secka A."/>
            <person name="Antonio M."/>
            <person name="Oren A."/>
            <person name="Chaudhuri R.R."/>
            <person name="La Ragione R."/>
            <person name="Hildebrand F."/>
            <person name="Pallen M.J."/>
        </authorList>
    </citation>
    <scope>NUCLEOTIDE SEQUENCE</scope>
    <source>
        <strain evidence="9">5134</strain>
    </source>
</reference>
<evidence type="ECO:0000313" key="9">
    <source>
        <dbReference type="EMBL" id="HIY68448.1"/>
    </source>
</evidence>
<evidence type="ECO:0000256" key="3">
    <source>
        <dbReference type="ARBA" id="ARBA00022801"/>
    </source>
</evidence>
<comment type="similarity">
    <text evidence="7">Belongs to the metallo-dependent hydrolases superfamily. HutI family.</text>
</comment>
<sequence>MKRLLVKNIGRIVGIQPEGRLRICGAEMDRLETLDNAWLLAEGERIAAFGCMESLDGVTPDEVVDAEGGMLFPSFCDSHTHLVYAGSREQEFLDKIHGLSYEEIARRGGGILNSADRLHETSEEKLYRQAMERVREIIAMGTGCVEIKSGYGLSTEDELKMLRVIRRIRETAPLEVRATFLGAHAVARAYRGRQAEYVDLVCREMIPAVAREGLADFVDVFCDEGFFTVEETRRILDVGRRYGLRAKIHADELAASGGVEVGVACGALSVDHLERAGEAQIEALRGSETMPTLLPGAAFFLGMSYPPAREMIRAGLPVALASDYNPGSSPSGNMRMVVALASIRMKMTPAEALHAATLNGACAMELSADFGSITSGKVANFFITKPMPSVEFFSYAYQTPVIRRVFLQGRPIITLPDPMA</sequence>
<dbReference type="EC" id="3.5.2.7" evidence="1 7"/>
<dbReference type="InterPro" id="IPR005920">
    <property type="entry name" value="HutI"/>
</dbReference>
<feature type="binding site" evidence="7">
    <location>
        <position position="325"/>
    </location>
    <ligand>
        <name>N-formimidoyl-L-glutamate</name>
        <dbReference type="ChEBI" id="CHEBI:58928"/>
    </ligand>
</feature>
<dbReference type="NCBIfam" id="TIGR01224">
    <property type="entry name" value="hutI"/>
    <property type="match status" value="1"/>
</dbReference>
<dbReference type="InterPro" id="IPR006680">
    <property type="entry name" value="Amidohydro-rel"/>
</dbReference>
<dbReference type="Proteomes" id="UP000886844">
    <property type="component" value="Unassembled WGS sequence"/>
</dbReference>